<feature type="compositionally biased region" description="Low complexity" evidence="1">
    <location>
        <begin position="749"/>
        <end position="758"/>
    </location>
</feature>
<feature type="compositionally biased region" description="Low complexity" evidence="1">
    <location>
        <begin position="656"/>
        <end position="676"/>
    </location>
</feature>
<dbReference type="Pfam" id="PF07059">
    <property type="entry name" value="EDR2_C"/>
    <property type="match status" value="1"/>
</dbReference>
<dbReference type="EMBL" id="FNXT01000013">
    <property type="protein sequence ID" value="SZX59641.1"/>
    <property type="molecule type" value="Genomic_DNA"/>
</dbReference>
<name>A0A383V3H6_TETOB</name>
<feature type="region of interest" description="Disordered" evidence="1">
    <location>
        <begin position="732"/>
        <end position="766"/>
    </location>
</feature>
<reference evidence="3 4" key="1">
    <citation type="submission" date="2016-10" db="EMBL/GenBank/DDBJ databases">
        <authorList>
            <person name="Cai Z."/>
        </authorList>
    </citation>
    <scope>NUCLEOTIDE SEQUENCE [LARGE SCALE GENOMIC DNA]</scope>
</reference>
<feature type="domain" description="Protein ENHANCED DISEASE RESISTANCE 2 C-terminal" evidence="2">
    <location>
        <begin position="898"/>
        <end position="1199"/>
    </location>
</feature>
<feature type="region of interest" description="Disordered" evidence="1">
    <location>
        <begin position="656"/>
        <end position="708"/>
    </location>
</feature>
<feature type="compositionally biased region" description="Basic residues" evidence="1">
    <location>
        <begin position="1791"/>
        <end position="1800"/>
    </location>
</feature>
<dbReference type="InterPro" id="IPR045096">
    <property type="entry name" value="EDR2-like"/>
</dbReference>
<evidence type="ECO:0000259" key="2">
    <source>
        <dbReference type="Pfam" id="PF07059"/>
    </source>
</evidence>
<evidence type="ECO:0000256" key="1">
    <source>
        <dbReference type="SAM" id="MobiDB-lite"/>
    </source>
</evidence>
<feature type="region of interest" description="Disordered" evidence="1">
    <location>
        <begin position="145"/>
        <end position="172"/>
    </location>
</feature>
<evidence type="ECO:0000313" key="4">
    <source>
        <dbReference type="Proteomes" id="UP000256970"/>
    </source>
</evidence>
<feature type="region of interest" description="Disordered" evidence="1">
    <location>
        <begin position="261"/>
        <end position="290"/>
    </location>
</feature>
<accession>A0A383V3H6</accession>
<feature type="region of interest" description="Disordered" evidence="1">
    <location>
        <begin position="1775"/>
        <end position="1809"/>
    </location>
</feature>
<gene>
    <name evidence="3" type="ORF">BQ4739_LOCUS243</name>
</gene>
<feature type="compositionally biased region" description="Polar residues" evidence="1">
    <location>
        <begin position="216"/>
        <end position="230"/>
    </location>
</feature>
<feature type="region of interest" description="Disordered" evidence="1">
    <location>
        <begin position="1244"/>
        <end position="1285"/>
    </location>
</feature>
<feature type="compositionally biased region" description="Low complexity" evidence="1">
    <location>
        <begin position="1355"/>
        <end position="1375"/>
    </location>
</feature>
<dbReference type="Proteomes" id="UP000256970">
    <property type="component" value="Unassembled WGS sequence"/>
</dbReference>
<dbReference type="InterPro" id="IPR009769">
    <property type="entry name" value="EDR2_C"/>
</dbReference>
<dbReference type="PANTHER" id="PTHR12136:SF41">
    <property type="entry name" value="PLECKSTRIN HOMOLOGY (PH) AND LIPID-BINDING START DOMAINS-CONTAINING PROTEIN"/>
    <property type="match status" value="1"/>
</dbReference>
<proteinExistence type="predicted"/>
<feature type="compositionally biased region" description="Low complexity" evidence="1">
    <location>
        <begin position="270"/>
        <end position="283"/>
    </location>
</feature>
<organism evidence="3 4">
    <name type="scientific">Tetradesmus obliquus</name>
    <name type="common">Green alga</name>
    <name type="synonym">Acutodesmus obliquus</name>
    <dbReference type="NCBI Taxonomy" id="3088"/>
    <lineage>
        <taxon>Eukaryota</taxon>
        <taxon>Viridiplantae</taxon>
        <taxon>Chlorophyta</taxon>
        <taxon>core chlorophytes</taxon>
        <taxon>Chlorophyceae</taxon>
        <taxon>CS clade</taxon>
        <taxon>Sphaeropleales</taxon>
        <taxon>Scenedesmaceae</taxon>
        <taxon>Tetradesmus</taxon>
    </lineage>
</organism>
<feature type="compositionally biased region" description="Low complexity" evidence="1">
    <location>
        <begin position="1392"/>
        <end position="1414"/>
    </location>
</feature>
<feature type="compositionally biased region" description="Low complexity" evidence="1">
    <location>
        <begin position="1258"/>
        <end position="1283"/>
    </location>
</feature>
<dbReference type="PANTHER" id="PTHR12136">
    <property type="entry name" value="ENHANCED DISEASE RESISTANCE-RELATED"/>
    <property type="match status" value="1"/>
</dbReference>
<feature type="compositionally biased region" description="Polar residues" evidence="1">
    <location>
        <begin position="1304"/>
        <end position="1313"/>
    </location>
</feature>
<keyword evidence="4" id="KW-1185">Reference proteome</keyword>
<feature type="compositionally biased region" description="Low complexity" evidence="1">
    <location>
        <begin position="684"/>
        <end position="704"/>
    </location>
</feature>
<feature type="region of interest" description="Disordered" evidence="1">
    <location>
        <begin position="207"/>
        <end position="243"/>
    </location>
</feature>
<feature type="region of interest" description="Disordered" evidence="1">
    <location>
        <begin position="1637"/>
        <end position="1656"/>
    </location>
</feature>
<feature type="compositionally biased region" description="Low complexity" evidence="1">
    <location>
        <begin position="149"/>
        <end position="160"/>
    </location>
</feature>
<feature type="region of interest" description="Disordered" evidence="1">
    <location>
        <begin position="1041"/>
        <end position="1080"/>
    </location>
</feature>
<protein>
    <recommendedName>
        <fullName evidence="2">Protein ENHANCED DISEASE RESISTANCE 2 C-terminal domain-containing protein</fullName>
    </recommendedName>
</protein>
<sequence>MNPAQLDVAEDMLACTAYKATRVADIVCKRRVRLYRDRLLTLHHDSATNSEKVWYLSSSCRLEPEYVDELVPEQRLVRPPGSWSVTTKAFSSGHPIELYCVTIHWPTSWLATRGYTSFTLGFETRQEAAQWHTHVQQHVSSMRLRSGTASKAEPSASASACHSSKPSYDDRAMQWSSGGTTITRKPSQDKGFVAAVLEHWLGSREDKAASLDDTDGSGSAQQYRMPTSPVQIPIPSRPGSAPATMADADAAEYADERAYGQHMRGDDATDASSDGSCSSQDYAPAPNSHEERWVPYRHTNGVAIYHQRQSKCSGLWGDEEGGDAAAGLGVGSEYMASSIVRGSPDECLAVLMDLASNTTILGPASAIELLDDADERQVLRIVVEATGMARRLCAPREVIVERVFKREECGVDVILFSSYQPAATTPCSKRRPAGCASSASLASTGGASNSTQGSSLPAAGLFNGSAAVAAAAVGAAALATGGSAAAAASCVLLVLLLACLLHWRSAASLRSGSSRSWKEWFASIAQGGAVMWYRPVWATVQGGYTISPREDANGGYSPECLVTCILKVELGGWLGERSWLRPFADALGWVDAYVERMLMAVILVKDEVEQRKFMVQPFSMLTGASRTAAAPESPAGSTAGAATGLQEVTLNGGMAQQQRQQVQWQRSSSKLRQQQQGGILNNTSASSRWQQQQSGSRRQQDGGYSPYGIEQQQYGQQQQMWQAQSMRLAGEQQQLGRGSVGSFKDASRKQLQQQQQAKQKGRLGRMASRIYAMRPKLLRGSSGTSAEQASSAQLPSSLYKESISFNSHITARTADASCSPVTSDAQGHAGFPGLAGAGSAAAAELDLSDPKVLLASAGLPADTQVVQPQYYMGGPQGPAARDATLNSKFWRELHTPGTPAPFKLRGASYLEDRQKVDGGMPQFVLGSVDLVETPGPTQHISRFLPQVRGNQAGYSFVVNLIIPGTPVLSLVAVFINEHHPDILDAPAAAAAAGGSAGASSGQLLQQLDVDGDSDVAGMAARSSASGVSFASSSGLARRSGSSAANGAAGGLQEDDASELEGSEAGRSSPASDYQRPADTSDWQPFDHALHRFLHGDDATRTAMFKLIPHIAEGSWVIKQSVGTVPVILGNKLKTVYYQTDRYIEACCDVTSSSAAAYITGMVRGATKSLVIDLGFVLEGQHSEELPEALLGAFRLNHLDCTTAKKIDTSRELPLLPRPLQHHQLVALQQQAQQQQLAAAAAGGGAAAGDASGNLRRPSGNAAVSANGAAGQQEQQQAQGSEQQLDSHHFQALAQRLQQRCRNSLSTVEGSRTMTGHARSRSAASVEELVSLGSTHSSSPRIAPASGGREQHTKASSSFSTSSNQQQQQRDSSSYSAAGLVPAIGHMPPSIRTGTTAGLAATPLPAPAPADSSVSGGSAFGATPAKQLFSNFLSFSTGGDKGSGGKGCAAAAAAAGDGAGPAAGNSSALPHAYGAVSSLSVAATPVGTPPATGNNTPNAAAAAAGSLLGTVHSVSSVGARSGVGVATPTVAAAGVRGHHRTSSNSDCKTPAGAGGAGWPASPPTGSAEWSSKLSAAAYISRAHAAALAASAARRSGSQPHHQHSSSSSSNVGDGAAAGASGMPATAYLSVSPAAAGAEGDAAGGWLSKRPRTSSSGSAVILEHRQQLLQQQLGGSANGSATGSGVAADVLLVGQAGGSNAAGSCGWGGGGSGGSKITASEQLRLAKQQQQASAQGFGFRGIWGSGSQGVPSSSGSLSVLSGARQVSAGGGMVGDAGGAAAVAGSGGSPPQQQKRRFSHRRFASLPVNGSA</sequence>
<feature type="region of interest" description="Disordered" evidence="1">
    <location>
        <begin position="1589"/>
        <end position="1616"/>
    </location>
</feature>
<feature type="region of interest" description="Disordered" evidence="1">
    <location>
        <begin position="1304"/>
        <end position="1414"/>
    </location>
</feature>
<feature type="compositionally biased region" description="Acidic residues" evidence="1">
    <location>
        <begin position="1052"/>
        <end position="1061"/>
    </location>
</feature>
<evidence type="ECO:0000313" key="3">
    <source>
        <dbReference type="EMBL" id="SZX59641.1"/>
    </source>
</evidence>
<feature type="region of interest" description="Disordered" evidence="1">
    <location>
        <begin position="1533"/>
        <end position="1566"/>
    </location>
</feature>